<reference evidence="1 2" key="1">
    <citation type="journal article" date="2011" name="Front. Microbiol.">
        <title>Two Strains of Crocosphaera watsonii with Highly Conserved Genomes are Distinguished by Strain-Specific Features.</title>
        <authorList>
            <person name="Bench S.R."/>
            <person name="Ilikchyan I.N."/>
            <person name="Tripp H.J."/>
            <person name="Zehr J.P."/>
        </authorList>
    </citation>
    <scope>NUCLEOTIDE SEQUENCE [LARGE SCALE GENOMIC DNA]</scope>
    <source>
        <strain evidence="1 2">WH 0003</strain>
    </source>
</reference>
<accession>G5J9L4</accession>
<comment type="caution">
    <text evidence="1">The sequence shown here is derived from an EMBL/GenBank/DDBJ whole genome shotgun (WGS) entry which is preliminary data.</text>
</comment>
<organism evidence="1 2">
    <name type="scientific">Crocosphaera watsonii WH 0003</name>
    <dbReference type="NCBI Taxonomy" id="423471"/>
    <lineage>
        <taxon>Bacteria</taxon>
        <taxon>Bacillati</taxon>
        <taxon>Cyanobacteriota</taxon>
        <taxon>Cyanophyceae</taxon>
        <taxon>Oscillatoriophycideae</taxon>
        <taxon>Chroococcales</taxon>
        <taxon>Aphanothecaceae</taxon>
        <taxon>Crocosphaera</taxon>
    </lineage>
</organism>
<dbReference type="PATRIC" id="fig|423471.3.peg.3872"/>
<gene>
    <name evidence="1" type="ORF">CWATWH0003_4130</name>
</gene>
<name>G5J9L4_CROWT</name>
<sequence length="65" mass="7425">MKPSPKVPDNTTRQNEVNQLRSLVRQWDKLILELDELNASLEADIRQSSLTAYRLGKTVSNDVTK</sequence>
<dbReference type="RefSeq" id="WP_007312073.1">
    <property type="nucleotide sequence ID" value="NZ_AESD01000630.1"/>
</dbReference>
<protein>
    <submittedName>
        <fullName evidence="1">Uncharacterized protein</fullName>
    </submittedName>
</protein>
<dbReference type="EMBL" id="AESD01000630">
    <property type="protein sequence ID" value="EHJ11093.1"/>
    <property type="molecule type" value="Genomic_DNA"/>
</dbReference>
<proteinExistence type="predicted"/>
<dbReference type="Proteomes" id="UP000003477">
    <property type="component" value="Unassembled WGS sequence"/>
</dbReference>
<dbReference type="GeneID" id="88767596"/>
<evidence type="ECO:0000313" key="2">
    <source>
        <dbReference type="Proteomes" id="UP000003477"/>
    </source>
</evidence>
<evidence type="ECO:0000313" key="1">
    <source>
        <dbReference type="EMBL" id="EHJ11093.1"/>
    </source>
</evidence>
<dbReference type="AlphaFoldDB" id="G5J9L4"/>